<protein>
    <submittedName>
        <fullName evidence="2">Uncharacterized protein</fullName>
    </submittedName>
</protein>
<sequence length="287" mass="31412">MRTVAPRINTPRLGGQGLVGSLNTEWEHLSQDATLLLHLRHWYGDPSLTGPQSVLDSLRACRTADGQDRILLPLLRAAVAGGPGSQLAARTVVQTMLPKAIRIARSQLRPQYDWEETVSLTVGALYEVVRTYPVHRRGRRVAANLALDTLRLTRRLIGHDPTAVPLDPDSAAGLSAASDPCPASQAELTLLLARAGEYRLLTEDEPMHAAGWDARAELVELLVWALESGALDVEDARLITGYYRDRPASHPVAPRPSARDGARQRQRRSRAVRRLAVAASDRFATAK</sequence>
<reference evidence="2" key="1">
    <citation type="journal article" date="2022" name="Front. Microbiol.">
        <title>Mirubactin C rescues the lethal effect of cell wall biosynthesis mutations in Bacillus subtilis.</title>
        <authorList>
            <person name="Kepplinger B."/>
            <person name="Wen X."/>
            <person name="Tyler A.R."/>
            <person name="Kim B.Y."/>
            <person name="Brown J."/>
            <person name="Banks P."/>
            <person name="Dashti Y."/>
            <person name="Mackenzie E.S."/>
            <person name="Wills C."/>
            <person name="Kawai Y."/>
            <person name="Waldron K.J."/>
            <person name="Allenby N.E.E."/>
            <person name="Wu L.J."/>
            <person name="Hall M.J."/>
            <person name="Errington J."/>
        </authorList>
    </citation>
    <scope>NUCLEOTIDE SEQUENCE</scope>
    <source>
        <strain evidence="2">MDA8-470</strain>
    </source>
</reference>
<dbReference type="Proteomes" id="UP001164963">
    <property type="component" value="Chromosome"/>
</dbReference>
<dbReference type="EMBL" id="CP098740">
    <property type="protein sequence ID" value="UZK55647.1"/>
    <property type="molecule type" value="Genomic_DNA"/>
</dbReference>
<evidence type="ECO:0000313" key="3">
    <source>
        <dbReference type="Proteomes" id="UP001164963"/>
    </source>
</evidence>
<keyword evidence="3" id="KW-1185">Reference proteome</keyword>
<gene>
    <name evidence="2" type="ORF">NEH16_17305</name>
</gene>
<dbReference type="RefSeq" id="WP_265543462.1">
    <property type="nucleotide sequence ID" value="NZ_CP098740.1"/>
</dbReference>
<evidence type="ECO:0000313" key="2">
    <source>
        <dbReference type="EMBL" id="UZK55647.1"/>
    </source>
</evidence>
<accession>A0ABY6PUB3</accession>
<organism evidence="2 3">
    <name type="scientific">Streptomyces drozdowiczii</name>
    <dbReference type="NCBI Taxonomy" id="202862"/>
    <lineage>
        <taxon>Bacteria</taxon>
        <taxon>Bacillati</taxon>
        <taxon>Actinomycetota</taxon>
        <taxon>Actinomycetes</taxon>
        <taxon>Kitasatosporales</taxon>
        <taxon>Streptomycetaceae</taxon>
        <taxon>Streptomyces</taxon>
    </lineage>
</organism>
<evidence type="ECO:0000256" key="1">
    <source>
        <dbReference type="SAM" id="MobiDB-lite"/>
    </source>
</evidence>
<name>A0ABY6PUB3_9ACTN</name>
<feature type="region of interest" description="Disordered" evidence="1">
    <location>
        <begin position="249"/>
        <end position="270"/>
    </location>
</feature>
<proteinExistence type="predicted"/>